<proteinExistence type="predicted"/>
<evidence type="ECO:0000313" key="4">
    <source>
        <dbReference type="Proteomes" id="UP000663855"/>
    </source>
</evidence>
<dbReference type="EMBL" id="CAJNOV010014594">
    <property type="protein sequence ID" value="CAF1556434.1"/>
    <property type="molecule type" value="Genomic_DNA"/>
</dbReference>
<protein>
    <submittedName>
        <fullName evidence="2">Uncharacterized protein</fullName>
    </submittedName>
</protein>
<dbReference type="Proteomes" id="UP000663834">
    <property type="component" value="Unassembled WGS sequence"/>
</dbReference>
<dbReference type="Proteomes" id="UP000663855">
    <property type="component" value="Unassembled WGS sequence"/>
</dbReference>
<name>A0A815XE61_9BILA</name>
<accession>A0A815XE61</accession>
<evidence type="ECO:0000313" key="1">
    <source>
        <dbReference type="EMBL" id="CAF1475484.1"/>
    </source>
</evidence>
<gene>
    <name evidence="2" type="ORF">CJN711_LOCUS30809</name>
    <name evidence="1" type="ORF">KQP761_LOCUS13275</name>
    <name evidence="3" type="ORF">MBJ925_LOCUS30052</name>
</gene>
<organism evidence="2 4">
    <name type="scientific">Rotaria magnacalcarata</name>
    <dbReference type="NCBI Taxonomy" id="392030"/>
    <lineage>
        <taxon>Eukaryota</taxon>
        <taxon>Metazoa</taxon>
        <taxon>Spiralia</taxon>
        <taxon>Gnathifera</taxon>
        <taxon>Rotifera</taxon>
        <taxon>Eurotatoria</taxon>
        <taxon>Bdelloidea</taxon>
        <taxon>Philodinida</taxon>
        <taxon>Philodinidae</taxon>
        <taxon>Rotaria</taxon>
    </lineage>
</organism>
<comment type="caution">
    <text evidence="2">The sequence shown here is derived from an EMBL/GenBank/DDBJ whole genome shotgun (WGS) entry which is preliminary data.</text>
</comment>
<dbReference type="Proteomes" id="UP000663824">
    <property type="component" value="Unassembled WGS sequence"/>
</dbReference>
<evidence type="ECO:0000313" key="2">
    <source>
        <dbReference type="EMBL" id="CAF1556434.1"/>
    </source>
</evidence>
<dbReference type="EMBL" id="CAJNRE010016231">
    <property type="protein sequence ID" value="CAF2144451.1"/>
    <property type="molecule type" value="Genomic_DNA"/>
</dbReference>
<evidence type="ECO:0000313" key="3">
    <source>
        <dbReference type="EMBL" id="CAF2144451.1"/>
    </source>
</evidence>
<dbReference type="EMBL" id="CAJNOW010006136">
    <property type="protein sequence ID" value="CAF1475484.1"/>
    <property type="molecule type" value="Genomic_DNA"/>
</dbReference>
<dbReference type="OrthoDB" id="9987417at2759"/>
<sequence>MGKKNFKDIYRRIKREHVTVTCEISIFSDQFNPSRRYAGVIIYAIDGKFEWENRDGGMDCGRRRRSFYIIIQSTDNWLEDYYKPAGQGTVHDYLLTSVLGIGSDQKRIACGGFAYLYQELQFSSISLNGRNQTDAESDGGRYLSDPEKVLVTYCWDEYKKHGAHHVFSIPAFIDELLLN</sequence>
<reference evidence="2" key="1">
    <citation type="submission" date="2021-02" db="EMBL/GenBank/DDBJ databases">
        <authorList>
            <person name="Nowell W R."/>
        </authorList>
    </citation>
    <scope>NUCLEOTIDE SEQUENCE</scope>
</reference>
<dbReference type="AlphaFoldDB" id="A0A815XE61"/>